<proteinExistence type="predicted"/>
<dbReference type="PANTHER" id="PTHR11228:SF7">
    <property type="entry name" value="PQQA PEPTIDE CYCLASE"/>
    <property type="match status" value="1"/>
</dbReference>
<evidence type="ECO:0000256" key="1">
    <source>
        <dbReference type="ARBA" id="ARBA00022691"/>
    </source>
</evidence>
<dbReference type="AlphaFoldDB" id="A0A1C7IEY1"/>
<evidence type="ECO:0000313" key="6">
    <source>
        <dbReference type="EMBL" id="ANU78227.1"/>
    </source>
</evidence>
<dbReference type="InterPro" id="IPR013785">
    <property type="entry name" value="Aldolase_TIM"/>
</dbReference>
<dbReference type="OrthoDB" id="9807630at2"/>
<dbReference type="InterPro" id="IPR050377">
    <property type="entry name" value="Radical_SAM_PqqE_MftC-like"/>
</dbReference>
<evidence type="ECO:0000256" key="2">
    <source>
        <dbReference type="ARBA" id="ARBA00022723"/>
    </source>
</evidence>
<dbReference type="PROSITE" id="PS51918">
    <property type="entry name" value="RADICAL_SAM"/>
    <property type="match status" value="1"/>
</dbReference>
<evidence type="ECO:0000256" key="4">
    <source>
        <dbReference type="ARBA" id="ARBA00023014"/>
    </source>
</evidence>
<organism evidence="6 7">
    <name type="scientific">Blautia pseudococcoides</name>
    <dbReference type="NCBI Taxonomy" id="1796616"/>
    <lineage>
        <taxon>Bacteria</taxon>
        <taxon>Bacillati</taxon>
        <taxon>Bacillota</taxon>
        <taxon>Clostridia</taxon>
        <taxon>Lachnospirales</taxon>
        <taxon>Lachnospiraceae</taxon>
        <taxon>Blautia</taxon>
    </lineage>
</organism>
<dbReference type="GO" id="GO:0051536">
    <property type="term" value="F:iron-sulfur cluster binding"/>
    <property type="evidence" value="ECO:0007669"/>
    <property type="project" value="UniProtKB-KW"/>
</dbReference>
<evidence type="ECO:0000313" key="7">
    <source>
        <dbReference type="Proteomes" id="UP000092574"/>
    </source>
</evidence>
<name>A0A1C7IEY1_9FIRM</name>
<dbReference type="InterPro" id="IPR007197">
    <property type="entry name" value="rSAM"/>
</dbReference>
<keyword evidence="3" id="KW-0408">Iron</keyword>
<dbReference type="RefSeq" id="WP_065544312.1">
    <property type="nucleotide sequence ID" value="NZ_CP015405.2"/>
</dbReference>
<evidence type="ECO:0000256" key="3">
    <source>
        <dbReference type="ARBA" id="ARBA00023004"/>
    </source>
</evidence>
<evidence type="ECO:0000259" key="5">
    <source>
        <dbReference type="PROSITE" id="PS51918"/>
    </source>
</evidence>
<dbReference type="Proteomes" id="UP000092574">
    <property type="component" value="Chromosome"/>
</dbReference>
<dbReference type="SFLD" id="SFLDG01067">
    <property type="entry name" value="SPASM/twitch_domain_containing"/>
    <property type="match status" value="1"/>
</dbReference>
<feature type="domain" description="Radical SAM core" evidence="5">
    <location>
        <begin position="8"/>
        <end position="243"/>
    </location>
</feature>
<dbReference type="PANTHER" id="PTHR11228">
    <property type="entry name" value="RADICAL SAM DOMAIN PROTEIN"/>
    <property type="match status" value="1"/>
</dbReference>
<dbReference type="SUPFAM" id="SSF102114">
    <property type="entry name" value="Radical SAM enzymes"/>
    <property type="match status" value="1"/>
</dbReference>
<dbReference type="EMBL" id="CP015405">
    <property type="protein sequence ID" value="ANU78227.1"/>
    <property type="molecule type" value="Genomic_DNA"/>
</dbReference>
<dbReference type="SFLD" id="SFLDS00029">
    <property type="entry name" value="Radical_SAM"/>
    <property type="match status" value="1"/>
</dbReference>
<keyword evidence="4" id="KW-0411">Iron-sulfur</keyword>
<dbReference type="InterPro" id="IPR058240">
    <property type="entry name" value="rSAM_sf"/>
</dbReference>
<sequence length="368" mass="43128">MKVSSFGYTYIMNDFCILPELCNFSCDYCIYSNATVEQKSIPYKISKYYDKSGDNIEFFDYVANVLMNSTQCFPTPILRICGGELFLLKNIMYLLRKIHEKFETVQIISNGFFLTPYILSEIKELGNCVLHISLDGHTQELNAHRVHSSYQQEIILNNINHIIKLGIPLEIASCLTDRNTKDYEEVVKFFNDIEGDILLLPFPVRGKGSEMFVPSKQDQKQLFKILERYDLYSKVLPPIKYVESLMNYYENGYRNIKCYIPKAIVQTFYNGDIYSCCMDWSVRVANINSQNRKEIIEQIQKNRIYNIYDMFPPKLRSCRECFTVSEIINLYFEGKISDKELCNMQLFSGKTTLKMMNELRKEIIKNVK</sequence>
<keyword evidence="7" id="KW-1185">Reference proteome</keyword>
<keyword evidence="1" id="KW-0949">S-adenosyl-L-methionine</keyword>
<dbReference type="GO" id="GO:0046872">
    <property type="term" value="F:metal ion binding"/>
    <property type="evidence" value="ECO:0007669"/>
    <property type="project" value="UniProtKB-KW"/>
</dbReference>
<protein>
    <submittedName>
        <fullName evidence="6">Radical SAM/SPASM domain-containing protein</fullName>
    </submittedName>
</protein>
<accession>A0A1C7IEY1</accession>
<reference evidence="6" key="1">
    <citation type="submission" date="2017-04" db="EMBL/GenBank/DDBJ databases">
        <title>Complete Genome Sequences of Twelve Strains of a Stable Defined Moderately Diverse Mouse Microbiota 2 (sDMDMm2).</title>
        <authorList>
            <person name="Uchimura Y."/>
            <person name="Wyss M."/>
            <person name="Brugiroux S."/>
            <person name="Limenitakis J.P."/>
            <person name="Stecher B."/>
            <person name="McCoy K.D."/>
            <person name="Macpherson A.J."/>
        </authorList>
    </citation>
    <scope>NUCLEOTIDE SEQUENCE</scope>
    <source>
        <strain evidence="6">YL58</strain>
    </source>
</reference>
<dbReference type="Pfam" id="PF04055">
    <property type="entry name" value="Radical_SAM"/>
    <property type="match status" value="1"/>
</dbReference>
<keyword evidence="2" id="KW-0479">Metal-binding</keyword>
<dbReference type="GO" id="GO:0003824">
    <property type="term" value="F:catalytic activity"/>
    <property type="evidence" value="ECO:0007669"/>
    <property type="project" value="InterPro"/>
</dbReference>
<dbReference type="STRING" id="1796616.A4V09_22255"/>
<dbReference type="Gene3D" id="3.20.20.70">
    <property type="entry name" value="Aldolase class I"/>
    <property type="match status" value="1"/>
</dbReference>
<dbReference type="CDD" id="cd01335">
    <property type="entry name" value="Radical_SAM"/>
    <property type="match status" value="1"/>
</dbReference>
<gene>
    <name evidence="6" type="ORF">A4V09_22255</name>
</gene>
<dbReference type="KEGG" id="byl:A4V09_22255"/>